<dbReference type="Pfam" id="PF00005">
    <property type="entry name" value="ABC_tran"/>
    <property type="match status" value="1"/>
</dbReference>
<evidence type="ECO:0000256" key="4">
    <source>
        <dbReference type="ARBA" id="ARBA00022741"/>
    </source>
</evidence>
<evidence type="ECO:0000313" key="12">
    <source>
        <dbReference type="Proteomes" id="UP000189941"/>
    </source>
</evidence>
<dbReference type="CDD" id="cd18547">
    <property type="entry name" value="ABC_6TM_Tm288_like"/>
    <property type="match status" value="1"/>
</dbReference>
<dbReference type="PANTHER" id="PTHR43394:SF1">
    <property type="entry name" value="ATP-BINDING CASSETTE SUB-FAMILY B MEMBER 10, MITOCHONDRIAL"/>
    <property type="match status" value="1"/>
</dbReference>
<evidence type="ECO:0000256" key="5">
    <source>
        <dbReference type="ARBA" id="ARBA00022840"/>
    </source>
</evidence>
<dbReference type="InterPro" id="IPR036640">
    <property type="entry name" value="ABC1_TM_sf"/>
</dbReference>
<feature type="domain" description="ABC transmembrane type-1" evidence="10">
    <location>
        <begin position="26"/>
        <end position="308"/>
    </location>
</feature>
<dbReference type="FunFam" id="3.40.50.300:FF:000287">
    <property type="entry name" value="Multidrug ABC transporter ATP-binding protein"/>
    <property type="match status" value="1"/>
</dbReference>
<evidence type="ECO:0000256" key="6">
    <source>
        <dbReference type="ARBA" id="ARBA00022989"/>
    </source>
</evidence>
<dbReference type="OrthoDB" id="9770415at2"/>
<dbReference type="InterPro" id="IPR027417">
    <property type="entry name" value="P-loop_NTPase"/>
</dbReference>
<organism evidence="11 12">
    <name type="scientific">Globicatella sulfidifaciens DSM 15739</name>
    <dbReference type="NCBI Taxonomy" id="1121925"/>
    <lineage>
        <taxon>Bacteria</taxon>
        <taxon>Bacillati</taxon>
        <taxon>Bacillota</taxon>
        <taxon>Bacilli</taxon>
        <taxon>Lactobacillales</taxon>
        <taxon>Aerococcaceae</taxon>
        <taxon>Globicatella</taxon>
    </lineage>
</organism>
<protein>
    <submittedName>
        <fullName evidence="11">ATP-binding cassette, subfamily B</fullName>
    </submittedName>
</protein>
<dbReference type="PROSITE" id="PS50893">
    <property type="entry name" value="ABC_TRANSPORTER_2"/>
    <property type="match status" value="1"/>
</dbReference>
<evidence type="ECO:0000259" key="9">
    <source>
        <dbReference type="PROSITE" id="PS50893"/>
    </source>
</evidence>
<keyword evidence="7 8" id="KW-0472">Membrane</keyword>
<feature type="transmembrane region" description="Helical" evidence="8">
    <location>
        <begin position="64"/>
        <end position="83"/>
    </location>
</feature>
<accession>A0A1T4JJ54</accession>
<name>A0A1T4JJ54_9LACT</name>
<keyword evidence="12" id="KW-1185">Reference proteome</keyword>
<dbReference type="CDD" id="cd03254">
    <property type="entry name" value="ABCC_Glucan_exporter_like"/>
    <property type="match status" value="1"/>
</dbReference>
<dbReference type="Proteomes" id="UP000189941">
    <property type="component" value="Unassembled WGS sequence"/>
</dbReference>
<dbReference type="Gene3D" id="1.20.1560.10">
    <property type="entry name" value="ABC transporter type 1, transmembrane domain"/>
    <property type="match status" value="1"/>
</dbReference>
<feature type="transmembrane region" description="Helical" evidence="8">
    <location>
        <begin position="165"/>
        <end position="184"/>
    </location>
</feature>
<evidence type="ECO:0000256" key="2">
    <source>
        <dbReference type="ARBA" id="ARBA00022448"/>
    </source>
</evidence>
<dbReference type="Gene3D" id="3.40.50.300">
    <property type="entry name" value="P-loop containing nucleotide triphosphate hydrolases"/>
    <property type="match status" value="1"/>
</dbReference>
<dbReference type="EMBL" id="FUWO01000001">
    <property type="protein sequence ID" value="SJZ30189.1"/>
    <property type="molecule type" value="Genomic_DNA"/>
</dbReference>
<evidence type="ECO:0000313" key="11">
    <source>
        <dbReference type="EMBL" id="SJZ30189.1"/>
    </source>
</evidence>
<dbReference type="GO" id="GO:0016887">
    <property type="term" value="F:ATP hydrolysis activity"/>
    <property type="evidence" value="ECO:0007669"/>
    <property type="project" value="InterPro"/>
</dbReference>
<keyword evidence="4" id="KW-0547">Nucleotide-binding</keyword>
<dbReference type="RefSeq" id="WP_078754896.1">
    <property type="nucleotide sequence ID" value="NZ_FUWO01000001.1"/>
</dbReference>
<dbReference type="PANTHER" id="PTHR43394">
    <property type="entry name" value="ATP-DEPENDENT PERMEASE MDL1, MITOCHONDRIAL"/>
    <property type="match status" value="1"/>
</dbReference>
<dbReference type="InterPro" id="IPR003439">
    <property type="entry name" value="ABC_transporter-like_ATP-bd"/>
</dbReference>
<dbReference type="GO" id="GO:0005886">
    <property type="term" value="C:plasma membrane"/>
    <property type="evidence" value="ECO:0007669"/>
    <property type="project" value="UniProtKB-SubCell"/>
</dbReference>
<comment type="subcellular location">
    <subcellularLocation>
        <location evidence="1">Cell membrane</location>
        <topology evidence="1">Multi-pass membrane protein</topology>
    </subcellularLocation>
</comment>
<feature type="transmembrane region" description="Helical" evidence="8">
    <location>
        <begin position="137"/>
        <end position="159"/>
    </location>
</feature>
<evidence type="ECO:0000256" key="1">
    <source>
        <dbReference type="ARBA" id="ARBA00004651"/>
    </source>
</evidence>
<dbReference type="GO" id="GO:0005524">
    <property type="term" value="F:ATP binding"/>
    <property type="evidence" value="ECO:0007669"/>
    <property type="project" value="UniProtKB-KW"/>
</dbReference>
<proteinExistence type="predicted"/>
<dbReference type="STRING" id="1121925.SAMN02746011_00002"/>
<evidence type="ECO:0000256" key="8">
    <source>
        <dbReference type="SAM" id="Phobius"/>
    </source>
</evidence>
<keyword evidence="2" id="KW-0813">Transport</keyword>
<dbReference type="SMART" id="SM00382">
    <property type="entry name" value="AAA"/>
    <property type="match status" value="1"/>
</dbReference>
<keyword evidence="6 8" id="KW-1133">Transmembrane helix</keyword>
<dbReference type="PROSITE" id="PS50929">
    <property type="entry name" value="ABC_TM1F"/>
    <property type="match status" value="1"/>
</dbReference>
<dbReference type="GO" id="GO:0015421">
    <property type="term" value="F:ABC-type oligopeptide transporter activity"/>
    <property type="evidence" value="ECO:0007669"/>
    <property type="project" value="TreeGrafter"/>
</dbReference>
<dbReference type="Pfam" id="PF00664">
    <property type="entry name" value="ABC_membrane"/>
    <property type="match status" value="1"/>
</dbReference>
<keyword evidence="3 8" id="KW-0812">Transmembrane</keyword>
<evidence type="ECO:0000256" key="7">
    <source>
        <dbReference type="ARBA" id="ARBA00023136"/>
    </source>
</evidence>
<evidence type="ECO:0000259" key="10">
    <source>
        <dbReference type="PROSITE" id="PS50929"/>
    </source>
</evidence>
<dbReference type="SUPFAM" id="SSF52540">
    <property type="entry name" value="P-loop containing nucleoside triphosphate hydrolases"/>
    <property type="match status" value="1"/>
</dbReference>
<dbReference type="InterPro" id="IPR003593">
    <property type="entry name" value="AAA+_ATPase"/>
</dbReference>
<dbReference type="SUPFAM" id="SSF90123">
    <property type="entry name" value="ABC transporter transmembrane region"/>
    <property type="match status" value="1"/>
</dbReference>
<feature type="domain" description="ABC transporter" evidence="9">
    <location>
        <begin position="342"/>
        <end position="576"/>
    </location>
</feature>
<gene>
    <name evidence="11" type="ORF">SAMN02746011_00002</name>
</gene>
<dbReference type="InterPro" id="IPR039421">
    <property type="entry name" value="Type_1_exporter"/>
</dbReference>
<dbReference type="AlphaFoldDB" id="A0A1T4JJ54"/>
<feature type="transmembrane region" description="Helical" evidence="8">
    <location>
        <begin position="21"/>
        <end position="44"/>
    </location>
</feature>
<evidence type="ECO:0000256" key="3">
    <source>
        <dbReference type="ARBA" id="ARBA00022692"/>
    </source>
</evidence>
<dbReference type="InterPro" id="IPR011527">
    <property type="entry name" value="ABC1_TM_dom"/>
</dbReference>
<reference evidence="12" key="1">
    <citation type="submission" date="2017-02" db="EMBL/GenBank/DDBJ databases">
        <authorList>
            <person name="Varghese N."/>
            <person name="Submissions S."/>
        </authorList>
    </citation>
    <scope>NUCLEOTIDE SEQUENCE [LARGE SCALE GENOMIC DNA]</scope>
    <source>
        <strain evidence="12">DSM 15739</strain>
    </source>
</reference>
<sequence length="582" mass="65692">MNKNNTSTFKRLLGLFTVYRWQLMMVLLMTVLQVAFSILIPILLGRAVNMIVGPGQVQFEPLKVILFQMAIVIIGNTIIQWLAPLLYNRLVYTTTTALRQHVLEKLHHLPLAYVDRLSTGDLVSRVVTDVEQLNDGILMVFNQFFVGVLTIVVTIITMGSLDWRMMLMVVALTPLSLILARFIAGKSYRLFRKQTESRGEQTQMIEESIQQIEILRVFNAQPETNERFKQINQQYADHSQSAIFYSSITNPATRFINATIYALLTFVGATRIIKGNFTVGELTTFLNFVNQYTKPFNDISSVLAEIQGAFACAERLFEILDQSSEVETGTQQLNADSVEGHVDFQQVDFSYVPDRPLIEDLNLAVKAGQRVAIVGPTGAGKSTLINLLMRFYDVNQGHILLDGTPIMEYTRQSYRENFGMVLQETWLKSATVHENIAFGYPNATRELVVEAAKAAHADHFIQQLPQGYDTYLDNGGDALSIGQQQLLSIARLFVRVPQLLILDEATSSIDTRTEILIQSAFEQLMQGRTSFIIAHRLSTIQTADLILVMQNGQIVEQGNHQSLMKQQGLYYEMQQTRNVEEA</sequence>
<keyword evidence="5 11" id="KW-0067">ATP-binding</keyword>